<evidence type="ECO:0000259" key="2">
    <source>
        <dbReference type="Pfam" id="PF23544"/>
    </source>
</evidence>
<dbReference type="OrthoDB" id="10265871at2759"/>
<evidence type="ECO:0000313" key="3">
    <source>
        <dbReference type="EMBL" id="KAH7080780.1"/>
    </source>
</evidence>
<organism evidence="3 4">
    <name type="scientific">Paraphoma chrysanthemicola</name>
    <dbReference type="NCBI Taxonomy" id="798071"/>
    <lineage>
        <taxon>Eukaryota</taxon>
        <taxon>Fungi</taxon>
        <taxon>Dikarya</taxon>
        <taxon>Ascomycota</taxon>
        <taxon>Pezizomycotina</taxon>
        <taxon>Dothideomycetes</taxon>
        <taxon>Pleosporomycetidae</taxon>
        <taxon>Pleosporales</taxon>
        <taxon>Pleosporineae</taxon>
        <taxon>Phaeosphaeriaceae</taxon>
        <taxon>Paraphoma</taxon>
    </lineage>
</organism>
<dbReference type="Pfam" id="PF23544">
    <property type="entry name" value="AtuA_ferredoxin"/>
    <property type="match status" value="1"/>
</dbReference>
<feature type="domain" description="AtuA-like ferredoxin-fold" evidence="2">
    <location>
        <begin position="535"/>
        <end position="582"/>
    </location>
</feature>
<sequence>MPRSVRIGCYSAFWGDSVSAARQLVEAEDAQLDYLVADYLAEVTMGLLARNYKFPVHGKPGVGYISEFLSLVLAPLLDAILKKKVKVIANAGGLDPIGLKELIEAHARKVGLADQVKVAAVFGDDLLDRQDIFLQSNIARGFDPLNGVGQEEEILRSPNELLSLNAYTGAAPIAEALKRGANIIVTGRCVDSAAVVGPLAFEFGWDLSSLKDSDILDCVASASLIGHILECGAQATGGNFTDWKLSAFSRYGGWANMGYPIATVHEDGSAIISKPEKTGGLVTRDSVAEQIMYEVLDPANYILPDVVIDLTKVRLTQVAPEQVMVQGVKGKPPTPWLKCTAIAHQGFRINADLLVWGNEAESKAFALGSAIIERTNNVIFSTYQGKVPPIHKSDTNILIVGSDHSVSQFSPTISSTTREVVLRVWAKHSDKAALNILGQEVSSLVTSSAPGITVFATGRPKSGPNLLAASILVDRKHVLPKLLVGGCNNVIEVPFQLEGCQPIDPSATAVTFSPRLAGPIVRSAPRSIFREHNRIKLIDVAIGRSGDKGDNANVAIIARHPDYYPFLLDQVTPQAIYGTLGHLL</sequence>
<dbReference type="EMBL" id="JAGMVJ010000015">
    <property type="protein sequence ID" value="KAH7080780.1"/>
    <property type="molecule type" value="Genomic_DNA"/>
</dbReference>
<dbReference type="PANTHER" id="PTHR47708">
    <property type="match status" value="1"/>
</dbReference>
<evidence type="ECO:0000259" key="1">
    <source>
        <dbReference type="Pfam" id="PF07287"/>
    </source>
</evidence>
<feature type="domain" description="Acyclic terpene utilisation N-terminal" evidence="1">
    <location>
        <begin position="5"/>
        <end position="480"/>
    </location>
</feature>
<dbReference type="Proteomes" id="UP000813461">
    <property type="component" value="Unassembled WGS sequence"/>
</dbReference>
<accession>A0A8K0QYZ4</accession>
<keyword evidence="4" id="KW-1185">Reference proteome</keyword>
<gene>
    <name evidence="3" type="ORF">FB567DRAFT_606111</name>
</gene>
<dbReference type="InterPro" id="IPR056362">
    <property type="entry name" value="AtuA-like_ferredoxin_dom"/>
</dbReference>
<feature type="non-terminal residue" evidence="3">
    <location>
        <position position="584"/>
    </location>
</feature>
<dbReference type="InterPro" id="IPR010839">
    <property type="entry name" value="AtuA_N"/>
</dbReference>
<proteinExistence type="predicted"/>
<reference evidence="3" key="1">
    <citation type="journal article" date="2021" name="Nat. Commun.">
        <title>Genetic determinants of endophytism in the Arabidopsis root mycobiome.</title>
        <authorList>
            <person name="Mesny F."/>
            <person name="Miyauchi S."/>
            <person name="Thiergart T."/>
            <person name="Pickel B."/>
            <person name="Atanasova L."/>
            <person name="Karlsson M."/>
            <person name="Huettel B."/>
            <person name="Barry K.W."/>
            <person name="Haridas S."/>
            <person name="Chen C."/>
            <person name="Bauer D."/>
            <person name="Andreopoulos W."/>
            <person name="Pangilinan J."/>
            <person name="LaButti K."/>
            <person name="Riley R."/>
            <person name="Lipzen A."/>
            <person name="Clum A."/>
            <person name="Drula E."/>
            <person name="Henrissat B."/>
            <person name="Kohler A."/>
            <person name="Grigoriev I.V."/>
            <person name="Martin F.M."/>
            <person name="Hacquard S."/>
        </authorList>
    </citation>
    <scope>NUCLEOTIDE SEQUENCE</scope>
    <source>
        <strain evidence="3">MPI-SDFR-AT-0120</strain>
    </source>
</reference>
<name>A0A8K0QYZ4_9PLEO</name>
<dbReference type="Pfam" id="PF07287">
    <property type="entry name" value="AtuA"/>
    <property type="match status" value="1"/>
</dbReference>
<comment type="caution">
    <text evidence="3">The sequence shown here is derived from an EMBL/GenBank/DDBJ whole genome shotgun (WGS) entry which is preliminary data.</text>
</comment>
<evidence type="ECO:0000313" key="4">
    <source>
        <dbReference type="Proteomes" id="UP000813461"/>
    </source>
</evidence>
<dbReference type="PANTHER" id="PTHR47708:SF2">
    <property type="entry name" value="SI:CH73-132F6.5"/>
    <property type="match status" value="1"/>
</dbReference>
<protein>
    <recommendedName>
        <fullName evidence="5">DUF1446-domain-containing protein</fullName>
    </recommendedName>
</protein>
<evidence type="ECO:0008006" key="5">
    <source>
        <dbReference type="Google" id="ProtNLM"/>
    </source>
</evidence>
<dbReference type="AlphaFoldDB" id="A0A8K0QYZ4"/>